<gene>
    <name evidence="2" type="ORF">FFIC_283410</name>
</gene>
<keyword evidence="3" id="KW-1185">Reference proteome</keyword>
<dbReference type="Proteomes" id="UP000253891">
    <property type="component" value="Unassembled WGS sequence"/>
</dbReference>
<feature type="domain" description="Phage-Barnase-EndoU-ColicinE5/D-RelE like nuclease 4" evidence="1">
    <location>
        <begin position="23"/>
        <end position="180"/>
    </location>
</feature>
<reference evidence="2 3" key="1">
    <citation type="journal article" date="2015" name="BMC Genomics">
        <title>Comparative genomics of Fructobacillus spp. and Leuconostoc spp. reveals niche-specific evolution of Fructobacillus spp.</title>
        <authorList>
            <person name="Endo A."/>
            <person name="Tanizawa Y."/>
            <person name="Tanaka N."/>
            <person name="Maeno S."/>
            <person name="Kumar H."/>
            <person name="Shiwa Y."/>
            <person name="Okada S."/>
            <person name="Yoshikawa H."/>
            <person name="Dicks L."/>
            <person name="Nakagawa J."/>
            <person name="Arita M."/>
        </authorList>
    </citation>
    <scope>NUCLEOTIDE SEQUENCE [LARGE SCALE GENOMIC DNA]</scope>
    <source>
        <strain evidence="2 3">JCM 12225</strain>
    </source>
</reference>
<organism evidence="2 3">
    <name type="scientific">Fructobacillus ficulneus</name>
    <dbReference type="NCBI Taxonomy" id="157463"/>
    <lineage>
        <taxon>Bacteria</taxon>
        <taxon>Bacillati</taxon>
        <taxon>Bacillota</taxon>
        <taxon>Bacilli</taxon>
        <taxon>Lactobacillales</taxon>
        <taxon>Lactobacillaceae</taxon>
        <taxon>Fructobacillus</taxon>
    </lineage>
</organism>
<evidence type="ECO:0000313" key="2">
    <source>
        <dbReference type="EMBL" id="GAP00324.1"/>
    </source>
</evidence>
<dbReference type="EMBL" id="DF968005">
    <property type="protein sequence ID" value="GAP00324.1"/>
    <property type="molecule type" value="Genomic_DNA"/>
</dbReference>
<dbReference type="STRING" id="157463.GCA_001047075_01212"/>
<accession>A0A0K8MJG1</accession>
<proteinExistence type="predicted"/>
<evidence type="ECO:0000313" key="3">
    <source>
        <dbReference type="Proteomes" id="UP000253891"/>
    </source>
</evidence>
<dbReference type="AlphaFoldDB" id="A0A0K8MJG1"/>
<dbReference type="Pfam" id="PF18813">
    <property type="entry name" value="PBECR4"/>
    <property type="match status" value="1"/>
</dbReference>
<evidence type="ECO:0000259" key="1">
    <source>
        <dbReference type="Pfam" id="PF18813"/>
    </source>
</evidence>
<sequence length="203" mass="23854">MVEKMDKDFSTKEKQNDILKKWQRAADFFDENFTNRLVSYCYKKDGAFYEITIRFQKHNFQHLMGIHYDRGASRFWSHVVKGNVDFSSVKVNSYNAKKYKPYSNDKRSVFVKKLNALQDLDSLIKKQVRIVESGRIGNVVFEHLIRSHRVTIALATKRENNSVSEYILSNINLDNELSSKHRGYPVINLYSCNLQGGDEKFYF</sequence>
<dbReference type="InterPro" id="IPR041420">
    <property type="entry name" value="PBECR4"/>
</dbReference>
<name>A0A0K8MJG1_9LACO</name>
<protein>
    <recommendedName>
        <fullName evidence="1">Phage-Barnase-EndoU-ColicinE5/D-RelE like nuclease 4 domain-containing protein</fullName>
    </recommendedName>
</protein>